<evidence type="ECO:0000313" key="11">
    <source>
        <dbReference type="EMBL" id="KAJ8760113.1"/>
    </source>
</evidence>
<dbReference type="EMBL" id="JAIWQS010000007">
    <property type="protein sequence ID" value="KAJ8760113.1"/>
    <property type="molecule type" value="Genomic_DNA"/>
</dbReference>
<gene>
    <name evidence="11" type="ORF">K2173_010969</name>
</gene>
<dbReference type="Proteomes" id="UP001159364">
    <property type="component" value="Linkage Group LG07"/>
</dbReference>
<evidence type="ECO:0000256" key="2">
    <source>
        <dbReference type="ARBA" id="ARBA00022528"/>
    </source>
</evidence>
<evidence type="ECO:0000256" key="3">
    <source>
        <dbReference type="ARBA" id="ARBA00022640"/>
    </source>
</evidence>
<sequence length="443" mass="50995">MPVCDLDKRLPHAKRAIGLDIVVWWDRNESTWRVFDDVCPHRLAPLSEGRIDQWGRLQCVYHGWCFGCSGDCKFIPHAPLDDPAKYENFSRSVETRQVEITCMHTYVTFPWHFHVHTFKKACAKTYPSIVQHQVLWFWPKSDTQYKDNFPTKMPPYIPELDDPSYTNSMACRELPFGYEILIENLMDPAHVPYAHYKLVVHIKVDRLDIYGFSTSREGNLNGEFIAPYVYFSAFNLPPAKRNLAEHDSESPSSKRKTKGTSTQVSQRRALVVFLCIPAGPGKSRLIYSFPRNFGVWIDSIIPRWVFHLKQNLVLDSDLYLLHLEERKIMDVGPSNWQKACFLPTKSDAQVLTFRRRLNKYWSHVVNCSSCSKAYKALSALEIVLPLISVGLIGTVAASKQIMSSAPTRPALVLMAVLCFTASRWLAHFIHTSFHFHNYNHSLV</sequence>
<keyword evidence="2" id="KW-0150">Chloroplast</keyword>
<dbReference type="Gene3D" id="3.90.380.10">
    <property type="entry name" value="Naphthalene 1,2-dioxygenase Alpha Subunit, Chain A, domain 1"/>
    <property type="match status" value="1"/>
</dbReference>
<proteinExistence type="predicted"/>
<dbReference type="SUPFAM" id="SSF55961">
    <property type="entry name" value="Bet v1-like"/>
    <property type="match status" value="1"/>
</dbReference>
<evidence type="ECO:0000256" key="6">
    <source>
        <dbReference type="ARBA" id="ARBA00022946"/>
    </source>
</evidence>
<dbReference type="GO" id="GO:0051537">
    <property type="term" value="F:2 iron, 2 sulfur cluster binding"/>
    <property type="evidence" value="ECO:0007669"/>
    <property type="project" value="UniProtKB-KW"/>
</dbReference>
<dbReference type="Gene3D" id="2.102.10.10">
    <property type="entry name" value="Rieske [2Fe-2S] iron-sulphur domain"/>
    <property type="match status" value="1"/>
</dbReference>
<dbReference type="Pfam" id="PF08417">
    <property type="entry name" value="PaO"/>
    <property type="match status" value="1"/>
</dbReference>
<dbReference type="AlphaFoldDB" id="A0AAV8T1G3"/>
<protein>
    <recommendedName>
        <fullName evidence="10">Rieske domain-containing protein</fullName>
    </recommendedName>
</protein>
<dbReference type="InterPro" id="IPR017941">
    <property type="entry name" value="Rieske_2Fe-2S"/>
</dbReference>
<dbReference type="InterPro" id="IPR036922">
    <property type="entry name" value="Rieske_2Fe-2S_sf"/>
</dbReference>
<keyword evidence="5" id="KW-0479">Metal-binding</keyword>
<evidence type="ECO:0000256" key="5">
    <source>
        <dbReference type="ARBA" id="ARBA00022723"/>
    </source>
</evidence>
<keyword evidence="4" id="KW-0001">2Fe-2S</keyword>
<organism evidence="11 12">
    <name type="scientific">Erythroxylum novogranatense</name>
    <dbReference type="NCBI Taxonomy" id="1862640"/>
    <lineage>
        <taxon>Eukaryota</taxon>
        <taxon>Viridiplantae</taxon>
        <taxon>Streptophyta</taxon>
        <taxon>Embryophyta</taxon>
        <taxon>Tracheophyta</taxon>
        <taxon>Spermatophyta</taxon>
        <taxon>Magnoliopsida</taxon>
        <taxon>eudicotyledons</taxon>
        <taxon>Gunneridae</taxon>
        <taxon>Pentapetalae</taxon>
        <taxon>rosids</taxon>
        <taxon>fabids</taxon>
        <taxon>Malpighiales</taxon>
        <taxon>Erythroxylaceae</taxon>
        <taxon>Erythroxylum</taxon>
    </lineage>
</organism>
<dbReference type="Pfam" id="PF00355">
    <property type="entry name" value="Rieske"/>
    <property type="match status" value="1"/>
</dbReference>
<name>A0AAV8T1G3_9ROSI</name>
<keyword evidence="7" id="KW-0408">Iron</keyword>
<dbReference type="PROSITE" id="PS51296">
    <property type="entry name" value="RIESKE"/>
    <property type="match status" value="1"/>
</dbReference>
<evidence type="ECO:0000259" key="10">
    <source>
        <dbReference type="PROSITE" id="PS51296"/>
    </source>
</evidence>
<comment type="caution">
    <text evidence="11">The sequence shown here is derived from an EMBL/GenBank/DDBJ whole genome shotgun (WGS) entry which is preliminary data.</text>
</comment>
<dbReference type="SUPFAM" id="SSF50022">
    <property type="entry name" value="ISP domain"/>
    <property type="match status" value="1"/>
</dbReference>
<comment type="subcellular location">
    <subcellularLocation>
        <location evidence="1">Plastid</location>
        <location evidence="1">Chloroplast</location>
    </subcellularLocation>
</comment>
<evidence type="ECO:0000256" key="1">
    <source>
        <dbReference type="ARBA" id="ARBA00004229"/>
    </source>
</evidence>
<dbReference type="InterPro" id="IPR013626">
    <property type="entry name" value="PaO"/>
</dbReference>
<feature type="domain" description="Rieske" evidence="10">
    <location>
        <begin position="1"/>
        <end position="76"/>
    </location>
</feature>
<dbReference type="GO" id="GO:0010277">
    <property type="term" value="F:chlorophyllide a oxygenase activity"/>
    <property type="evidence" value="ECO:0007669"/>
    <property type="project" value="InterPro"/>
</dbReference>
<dbReference type="InterPro" id="IPR050584">
    <property type="entry name" value="Cholesterol_7-desaturase"/>
</dbReference>
<evidence type="ECO:0000256" key="4">
    <source>
        <dbReference type="ARBA" id="ARBA00022714"/>
    </source>
</evidence>
<dbReference type="PANTHER" id="PTHR21266:SF53">
    <property type="entry name" value="RIESKE DOMAIN-CONTAINING PROTEIN"/>
    <property type="match status" value="1"/>
</dbReference>
<dbReference type="GO" id="GO:0046872">
    <property type="term" value="F:metal ion binding"/>
    <property type="evidence" value="ECO:0007669"/>
    <property type="project" value="UniProtKB-KW"/>
</dbReference>
<evidence type="ECO:0000256" key="7">
    <source>
        <dbReference type="ARBA" id="ARBA00023004"/>
    </source>
</evidence>
<reference evidence="11 12" key="1">
    <citation type="submission" date="2021-09" db="EMBL/GenBank/DDBJ databases">
        <title>Genomic insights and catalytic innovation underlie evolution of tropane alkaloids biosynthesis.</title>
        <authorList>
            <person name="Wang Y.-J."/>
            <person name="Tian T."/>
            <person name="Huang J.-P."/>
            <person name="Huang S.-X."/>
        </authorList>
    </citation>
    <scope>NUCLEOTIDE SEQUENCE [LARGE SCALE GENOMIC DNA]</scope>
    <source>
        <strain evidence="11">KIB-2018</strain>
        <tissue evidence="11">Leaf</tissue>
    </source>
</reference>
<dbReference type="PANTHER" id="PTHR21266">
    <property type="entry name" value="IRON-SULFUR DOMAIN CONTAINING PROTEIN"/>
    <property type="match status" value="1"/>
</dbReference>
<evidence type="ECO:0000256" key="8">
    <source>
        <dbReference type="ARBA" id="ARBA00023014"/>
    </source>
</evidence>
<evidence type="ECO:0000313" key="12">
    <source>
        <dbReference type="Proteomes" id="UP001159364"/>
    </source>
</evidence>
<dbReference type="GO" id="GO:0009507">
    <property type="term" value="C:chloroplast"/>
    <property type="evidence" value="ECO:0007669"/>
    <property type="project" value="UniProtKB-SubCell"/>
</dbReference>
<feature type="region of interest" description="Disordered" evidence="9">
    <location>
        <begin position="243"/>
        <end position="263"/>
    </location>
</feature>
<keyword evidence="12" id="KW-1185">Reference proteome</keyword>
<accession>A0AAV8T1G3</accession>
<evidence type="ECO:0000256" key="9">
    <source>
        <dbReference type="SAM" id="MobiDB-lite"/>
    </source>
</evidence>
<keyword evidence="6" id="KW-0809">Transit peptide</keyword>
<keyword evidence="8" id="KW-0411">Iron-sulfur</keyword>
<keyword evidence="3" id="KW-0934">Plastid</keyword>